<organism evidence="1 2">
    <name type="scientific">Dendrolimus kikuchii</name>
    <dbReference type="NCBI Taxonomy" id="765133"/>
    <lineage>
        <taxon>Eukaryota</taxon>
        <taxon>Metazoa</taxon>
        <taxon>Ecdysozoa</taxon>
        <taxon>Arthropoda</taxon>
        <taxon>Hexapoda</taxon>
        <taxon>Insecta</taxon>
        <taxon>Pterygota</taxon>
        <taxon>Neoptera</taxon>
        <taxon>Endopterygota</taxon>
        <taxon>Lepidoptera</taxon>
        <taxon>Glossata</taxon>
        <taxon>Ditrysia</taxon>
        <taxon>Bombycoidea</taxon>
        <taxon>Lasiocampidae</taxon>
        <taxon>Dendrolimus</taxon>
    </lineage>
</organism>
<protein>
    <submittedName>
        <fullName evidence="1">Uncharacterized protein</fullName>
    </submittedName>
</protein>
<evidence type="ECO:0000313" key="1">
    <source>
        <dbReference type="EMBL" id="KAJ0178666.1"/>
    </source>
</evidence>
<name>A0ACC1D3X5_9NEOP</name>
<gene>
    <name evidence="1" type="ORF">K1T71_005441</name>
</gene>
<accession>A0ACC1D3X5</accession>
<sequence length="584" mass="69162">MQRKKEYDVLQKNTDPDHELLLWEEWIKIRKEETTKLGKNLQKPPVDLTMNLLEKVREDKERKAALEEAKIEKKPTVRGALWEQPLRLHQKCYCEPVYEVQRTTAEMGKPPVIEHIGVPKYIQVTEKGINGISQRLSCEKLNSEYIKYRENREKKLKNKIEKIYPFRPDIANLMVKGNRPKTPPKKISPVPQITVTQPVSPSRDVLSAVYAIKINNTVIYKDIPGQTLVHLKKFQHEHWHENCNSWTYYFNTPVKRAGRAKIYLKNLGTVTLRYCWKKIKKPIPFIPEDIHEQVFFFNKNEDVLFPGQERNIFFTFVSERPGIYSEIWELSFSNICFFETLADKLLVNLHADSIENVEVIKQNKNIVMLKIERIAVCNMINEMLNDVIAKVETIEPQTYPYKKMLLEADIFIMKNPVCFYHQTEVMKMKDLYTEMVPGELWDLSINSWREKMMTKEYDERMRFYELLQKSHTDFLKPWYEGDGLLHQKYRTIKLFIGHLADQFDKEYDRLLELHASSYQGAEKSTKSFNTMSAFTMIDPLKNQKIKNLFYMHVYEHVATTIELCAGALSSLDLSRWIEFDFCRW</sequence>
<dbReference type="EMBL" id="CM034395">
    <property type="protein sequence ID" value="KAJ0178666.1"/>
    <property type="molecule type" value="Genomic_DNA"/>
</dbReference>
<evidence type="ECO:0000313" key="2">
    <source>
        <dbReference type="Proteomes" id="UP000824533"/>
    </source>
</evidence>
<proteinExistence type="predicted"/>
<comment type="caution">
    <text evidence="1">The sequence shown here is derived from an EMBL/GenBank/DDBJ whole genome shotgun (WGS) entry which is preliminary data.</text>
</comment>
<keyword evidence="2" id="KW-1185">Reference proteome</keyword>
<reference evidence="1 2" key="1">
    <citation type="journal article" date="2021" name="Front. Genet.">
        <title>Chromosome-Level Genome Assembly Reveals Significant Gene Expansion in the Toll and IMD Signaling Pathways of Dendrolimus kikuchii.</title>
        <authorList>
            <person name="Zhou J."/>
            <person name="Wu P."/>
            <person name="Xiong Z."/>
            <person name="Liu N."/>
            <person name="Zhao N."/>
            <person name="Ji M."/>
            <person name="Qiu Y."/>
            <person name="Yang B."/>
        </authorList>
    </citation>
    <scope>NUCLEOTIDE SEQUENCE [LARGE SCALE GENOMIC DNA]</scope>
    <source>
        <strain evidence="1">Ann1</strain>
    </source>
</reference>
<dbReference type="Proteomes" id="UP000824533">
    <property type="component" value="Linkage Group LG09"/>
</dbReference>